<keyword evidence="12" id="KW-0732">Signal</keyword>
<evidence type="ECO:0000259" key="13">
    <source>
        <dbReference type="Pfam" id="PF00899"/>
    </source>
</evidence>
<dbReference type="GO" id="GO:0008641">
    <property type="term" value="F:ubiquitin-like modifier activating enzyme activity"/>
    <property type="evidence" value="ECO:0007669"/>
    <property type="project" value="InterPro"/>
</dbReference>
<comment type="subcellular location">
    <subcellularLocation>
        <location evidence="1">Mitochondrion outer membrane</location>
        <topology evidence="1">Multi-pass membrane protein</topology>
    </subcellularLocation>
</comment>
<evidence type="ECO:0000256" key="7">
    <source>
        <dbReference type="ARBA" id="ARBA00022840"/>
    </source>
</evidence>
<dbReference type="CDD" id="cd00755">
    <property type="entry name" value="YgdL_like"/>
    <property type="match status" value="1"/>
</dbReference>
<evidence type="ECO:0000256" key="8">
    <source>
        <dbReference type="ARBA" id="ARBA00022989"/>
    </source>
</evidence>
<dbReference type="InterPro" id="IPR045886">
    <property type="entry name" value="ThiF/MoeB/HesA"/>
</dbReference>
<reference evidence="14 15" key="1">
    <citation type="journal article" date="2016" name="PLoS ONE">
        <title>Sequence Assembly of Yarrowia lipolytica Strain W29/CLIB89 Shows Transposable Element Diversity.</title>
        <authorList>
            <person name="Magnan C."/>
            <person name="Yu J."/>
            <person name="Chang I."/>
            <person name="Jahn E."/>
            <person name="Kanomata Y."/>
            <person name="Wu J."/>
            <person name="Zeller M."/>
            <person name="Oakes M."/>
            <person name="Baldi P."/>
            <person name="Sandmeyer S."/>
        </authorList>
    </citation>
    <scope>NUCLEOTIDE SEQUENCE [LARGE SCALE GENOMIC DNA]</scope>
    <source>
        <strain evidence="15">CLIB89(W29)</strain>
    </source>
</reference>
<keyword evidence="5" id="KW-0547">Nucleotide-binding</keyword>
<evidence type="ECO:0000256" key="11">
    <source>
        <dbReference type="ARBA" id="ARBA00060084"/>
    </source>
</evidence>
<keyword evidence="7" id="KW-0067">ATP-binding</keyword>
<evidence type="ECO:0000256" key="3">
    <source>
        <dbReference type="ARBA" id="ARBA00022598"/>
    </source>
</evidence>
<dbReference type="SUPFAM" id="SSF69572">
    <property type="entry name" value="Activating enzymes of the ubiquitin-like proteins"/>
    <property type="match status" value="1"/>
</dbReference>
<comment type="function">
    <text evidence="11">Catalyzes the ATP-dependent dehydration of threonylcarbamoyladenosine at position 37 (t(6)A37) to form cyclic t(6)A37 (ct(6)A37) in tRNAs that read codons beginning with adenine.</text>
</comment>
<keyword evidence="4" id="KW-0812">Transmembrane</keyword>
<dbReference type="Gene3D" id="3.40.50.720">
    <property type="entry name" value="NAD(P)-binding Rossmann-like Domain"/>
    <property type="match status" value="1"/>
</dbReference>
<gene>
    <name evidence="14" type="ORF">YALI1_F26313g</name>
</gene>
<evidence type="ECO:0000256" key="12">
    <source>
        <dbReference type="SAM" id="SignalP"/>
    </source>
</evidence>
<dbReference type="GO" id="GO:0061504">
    <property type="term" value="P:cyclic threonylcarbamoyladenosine biosynthetic process"/>
    <property type="evidence" value="ECO:0007669"/>
    <property type="project" value="TreeGrafter"/>
</dbReference>
<keyword evidence="6" id="KW-1000">Mitochondrion outer membrane</keyword>
<dbReference type="PANTHER" id="PTHR43267:SF2">
    <property type="entry name" value="TRNA THREONYLCARBAMOYLADENOSINE DEHYDRATASE 1-RELATED"/>
    <property type="match status" value="1"/>
</dbReference>
<proteinExistence type="inferred from homology"/>
<evidence type="ECO:0000313" key="14">
    <source>
        <dbReference type="EMBL" id="AOW07442.1"/>
    </source>
</evidence>
<evidence type="ECO:0000313" key="15">
    <source>
        <dbReference type="Proteomes" id="UP000182444"/>
    </source>
</evidence>
<evidence type="ECO:0000256" key="4">
    <source>
        <dbReference type="ARBA" id="ARBA00022692"/>
    </source>
</evidence>
<dbReference type="KEGG" id="yli:2908299"/>
<evidence type="ECO:0000256" key="10">
    <source>
        <dbReference type="ARBA" id="ARBA00023136"/>
    </source>
</evidence>
<evidence type="ECO:0000256" key="2">
    <source>
        <dbReference type="ARBA" id="ARBA00009919"/>
    </source>
</evidence>
<dbReference type="GO" id="GO:0005741">
    <property type="term" value="C:mitochondrial outer membrane"/>
    <property type="evidence" value="ECO:0007669"/>
    <property type="project" value="UniProtKB-SubCell"/>
</dbReference>
<sequence length="479" mass="53384">MSKPGWTTVALAAALSSLATACVLTFTKCNPNFYDDVRTQKPAESASKSTSASKPFLAPSDDEQEELILEQLARSRVFFGDDGLEVIRKSSVVIVGAGGVGSWAATMLLRSGVGNVRLVDFDQVTLSSLNRHATASRTHVGIPKVESVKQYFSGVVPWANIEAVQDLWVPAKLSKSEQEYTEMAERLIYVNGDKPDWVLDCIDNIDAKVDLLHFCKSRDIKVISSMGAGCKSDFTQVRIADISQTAEDPLSKATRVKLRKLGVYEGIPVIFSTEKPGEAKLLPLEDSEFEKKNEENETTVGELSVLPQYRVRILPVLGSLPAIFGLSMATHVLTSIGDYASIPEYIVTQSRHKPKAYDQIQQTLVGQLARESKRRTGENGIRIAAPFDSADVGYLVEEVYKNKSVISGECSRLSLSRWRKEGPINLQNVVVMTKDEQKKHEELVLRDENPMTVEEVYPEWVLNQVEHRLRQEKHYSMYR</sequence>
<feature type="domain" description="THIF-type NAD/FAD binding fold" evidence="13">
    <location>
        <begin position="75"/>
        <end position="363"/>
    </location>
</feature>
<dbReference type="AlphaFoldDB" id="A0A1D8NP83"/>
<dbReference type="eggNOG" id="KOG2018">
    <property type="taxonomic scope" value="Eukaryota"/>
</dbReference>
<feature type="signal peptide" evidence="12">
    <location>
        <begin position="1"/>
        <end position="21"/>
    </location>
</feature>
<keyword evidence="8" id="KW-1133">Transmembrane helix</keyword>
<keyword evidence="10" id="KW-0472">Membrane</keyword>
<feature type="chain" id="PRO_5030026715" description="THIF-type NAD/FAD binding fold domain-containing protein" evidence="12">
    <location>
        <begin position="22"/>
        <end position="479"/>
    </location>
</feature>
<dbReference type="Proteomes" id="UP000182444">
    <property type="component" value="Chromosome 1F"/>
</dbReference>
<evidence type="ECO:0000256" key="6">
    <source>
        <dbReference type="ARBA" id="ARBA00022787"/>
    </source>
</evidence>
<dbReference type="GO" id="GO:0061503">
    <property type="term" value="F:tRNA threonylcarbamoyladenosine dehydratase"/>
    <property type="evidence" value="ECO:0007669"/>
    <property type="project" value="TreeGrafter"/>
</dbReference>
<dbReference type="GeneID" id="2908299"/>
<comment type="similarity">
    <text evidence="2">Belongs to the HesA/MoeB/ThiF family.</text>
</comment>
<dbReference type="RefSeq" id="XP_505637.2">
    <property type="nucleotide sequence ID" value="XM_505637.3"/>
</dbReference>
<dbReference type="FunFam" id="3.40.50.720:FF:000125">
    <property type="entry name" value="tRNA threonylcarbamoyladenosine dehydratase 2-like"/>
    <property type="match status" value="1"/>
</dbReference>
<accession>A0A1D8NP83</accession>
<dbReference type="PANTHER" id="PTHR43267">
    <property type="entry name" value="TRNA THREONYLCARBAMOYLADENOSINE DEHYDRATASE"/>
    <property type="match status" value="1"/>
</dbReference>
<dbReference type="EMBL" id="CP017558">
    <property type="protein sequence ID" value="AOW07442.1"/>
    <property type="molecule type" value="Genomic_DNA"/>
</dbReference>
<protein>
    <recommendedName>
        <fullName evidence="13">THIF-type NAD/FAD binding fold domain-containing protein</fullName>
    </recommendedName>
</protein>
<dbReference type="GO" id="GO:0005524">
    <property type="term" value="F:ATP binding"/>
    <property type="evidence" value="ECO:0007669"/>
    <property type="project" value="UniProtKB-KW"/>
</dbReference>
<dbReference type="VEuPathDB" id="FungiDB:YALI0_F19800g"/>
<organism evidence="14 15">
    <name type="scientific">Yarrowia lipolytica</name>
    <name type="common">Candida lipolytica</name>
    <dbReference type="NCBI Taxonomy" id="4952"/>
    <lineage>
        <taxon>Eukaryota</taxon>
        <taxon>Fungi</taxon>
        <taxon>Dikarya</taxon>
        <taxon>Ascomycota</taxon>
        <taxon>Saccharomycotina</taxon>
        <taxon>Dipodascomycetes</taxon>
        <taxon>Dipodascales</taxon>
        <taxon>Dipodascales incertae sedis</taxon>
        <taxon>Yarrowia</taxon>
    </lineage>
</organism>
<keyword evidence="9" id="KW-0496">Mitochondrion</keyword>
<evidence type="ECO:0000256" key="5">
    <source>
        <dbReference type="ARBA" id="ARBA00022741"/>
    </source>
</evidence>
<evidence type="ECO:0000256" key="9">
    <source>
        <dbReference type="ARBA" id="ARBA00023128"/>
    </source>
</evidence>
<evidence type="ECO:0000256" key="1">
    <source>
        <dbReference type="ARBA" id="ARBA00004374"/>
    </source>
</evidence>
<dbReference type="VEuPathDB" id="FungiDB:YALI1_F26313g"/>
<dbReference type="InterPro" id="IPR035985">
    <property type="entry name" value="Ubiquitin-activating_enz"/>
</dbReference>
<keyword evidence="3" id="KW-0436">Ligase</keyword>
<name>A0A1D8NP83_YARLL</name>
<dbReference type="PROSITE" id="PS51257">
    <property type="entry name" value="PROKAR_LIPOPROTEIN"/>
    <property type="match status" value="1"/>
</dbReference>
<dbReference type="Pfam" id="PF00899">
    <property type="entry name" value="ThiF"/>
    <property type="match status" value="1"/>
</dbReference>
<dbReference type="InterPro" id="IPR000594">
    <property type="entry name" value="ThiF_NAD_FAD-bd"/>
</dbReference>